<accession>B4D5T3</accession>
<keyword evidence="3" id="KW-1185">Reference proteome</keyword>
<gene>
    <name evidence="2" type="ORF">CfE428DRAFT_4272</name>
</gene>
<proteinExistence type="predicted"/>
<keyword evidence="1" id="KW-1133">Transmembrane helix</keyword>
<keyword evidence="1" id="KW-0472">Membrane</keyword>
<dbReference type="STRING" id="497964.CfE428DRAFT_4272"/>
<dbReference type="InParanoid" id="B4D5T3"/>
<feature type="transmembrane region" description="Helical" evidence="1">
    <location>
        <begin position="64"/>
        <end position="82"/>
    </location>
</feature>
<evidence type="ECO:0000313" key="3">
    <source>
        <dbReference type="Proteomes" id="UP000005824"/>
    </source>
</evidence>
<sequence>MGFPSLPVNDVVLAFAAIPQHLVLAAAAVSPGDAFYITKAIYLVFFAFRMVMRLFTGRGLNTTWLTLLIVAGAAIFGLSATWKNVPQRTAQSAFTPDQMRSVQTVVTNYMRAHASSPSSIQFEDWSGLENNGADWSVIVRYKVLQRSGDWSNATVRFTIRGGTVTDAHVLRQS</sequence>
<dbReference type="AlphaFoldDB" id="B4D5T3"/>
<dbReference type="Proteomes" id="UP000005824">
    <property type="component" value="Unassembled WGS sequence"/>
</dbReference>
<evidence type="ECO:0000256" key="1">
    <source>
        <dbReference type="SAM" id="Phobius"/>
    </source>
</evidence>
<comment type="caution">
    <text evidence="2">The sequence shown here is derived from an EMBL/GenBank/DDBJ whole genome shotgun (WGS) entry which is preliminary data.</text>
</comment>
<protein>
    <submittedName>
        <fullName evidence="2">Uncharacterized protein</fullName>
    </submittedName>
</protein>
<organism evidence="2 3">
    <name type="scientific">Chthoniobacter flavus Ellin428</name>
    <dbReference type="NCBI Taxonomy" id="497964"/>
    <lineage>
        <taxon>Bacteria</taxon>
        <taxon>Pseudomonadati</taxon>
        <taxon>Verrucomicrobiota</taxon>
        <taxon>Spartobacteria</taxon>
        <taxon>Chthoniobacterales</taxon>
        <taxon>Chthoniobacteraceae</taxon>
        <taxon>Chthoniobacter</taxon>
    </lineage>
</organism>
<name>B4D5T3_9BACT</name>
<reference evidence="2 3" key="1">
    <citation type="journal article" date="2011" name="J. Bacteriol.">
        <title>Genome sequence of Chthoniobacter flavus Ellin428, an aerobic heterotrophic soil bacterium.</title>
        <authorList>
            <person name="Kant R."/>
            <person name="van Passel M.W."/>
            <person name="Palva A."/>
            <person name="Lucas S."/>
            <person name="Lapidus A."/>
            <person name="Glavina Del Rio T."/>
            <person name="Dalin E."/>
            <person name="Tice H."/>
            <person name="Bruce D."/>
            <person name="Goodwin L."/>
            <person name="Pitluck S."/>
            <person name="Larimer F.W."/>
            <person name="Land M.L."/>
            <person name="Hauser L."/>
            <person name="Sangwan P."/>
            <person name="de Vos W.M."/>
            <person name="Janssen P.H."/>
            <person name="Smidt H."/>
        </authorList>
    </citation>
    <scope>NUCLEOTIDE SEQUENCE [LARGE SCALE GENOMIC DNA]</scope>
    <source>
        <strain evidence="2 3">Ellin428</strain>
    </source>
</reference>
<dbReference type="EMBL" id="ABVL01000014">
    <property type="protein sequence ID" value="EDY18136.1"/>
    <property type="molecule type" value="Genomic_DNA"/>
</dbReference>
<evidence type="ECO:0000313" key="2">
    <source>
        <dbReference type="EMBL" id="EDY18136.1"/>
    </source>
</evidence>
<feature type="transmembrane region" description="Helical" evidence="1">
    <location>
        <begin position="35"/>
        <end position="52"/>
    </location>
</feature>
<keyword evidence="1" id="KW-0812">Transmembrane</keyword>